<dbReference type="PANTHER" id="PTHR21013">
    <property type="entry name" value="ATP SYNTHASE MITOCHONDRIAL F1 COMPLEX ASSEMBLY FACTOR 2/ATP12 PROTEIN, MITOCHONDRIAL PRECURSOR"/>
    <property type="match status" value="1"/>
</dbReference>
<evidence type="ECO:0000256" key="3">
    <source>
        <dbReference type="ARBA" id="ARBA00022946"/>
    </source>
</evidence>
<comment type="subcellular location">
    <subcellularLocation>
        <location evidence="1">Mitochondrion</location>
    </subcellularLocation>
</comment>
<dbReference type="Pfam" id="PF07542">
    <property type="entry name" value="ATP12"/>
    <property type="match status" value="1"/>
</dbReference>
<keyword evidence="4" id="KW-0496">Mitochondrion</keyword>
<sequence>MIFQRAFLKLPSQTRASKVARRASHESTLQRFWKTVNVSSSLEGYKVLLDACPIKTLTKQDLTIPSDKKDLAYAIAHEWDSLRNSKVKHYELPITSIVSRAIYMEPQEARKTVLLYLKGDTVLYLSEADQCDGKLRAIQEAEFPRLKEWAEDLWQTKLGFSTGFGAPFVEKPSYVYEWVCSLDNWQLAGLERGVIAMKSLILGAALIEGRISAEQCVYLARLEVALQSQRWGEVEDGHDVDHEDLKRQVGSVSAVVS</sequence>
<dbReference type="InterPro" id="IPR023335">
    <property type="entry name" value="ATP12_ortho_dom_sf"/>
</dbReference>
<proteinExistence type="inferred from homology"/>
<dbReference type="GO" id="GO:0033615">
    <property type="term" value="P:mitochondrial proton-transporting ATP synthase complex assembly"/>
    <property type="evidence" value="ECO:0007669"/>
    <property type="project" value="TreeGrafter"/>
</dbReference>
<comment type="caution">
    <text evidence="6">The sequence shown here is derived from an EMBL/GenBank/DDBJ whole genome shotgun (WGS) entry which is preliminary data.</text>
</comment>
<comment type="similarity">
    <text evidence="2">Belongs to the ATP12 family.</text>
</comment>
<evidence type="ECO:0000256" key="5">
    <source>
        <dbReference type="ARBA" id="ARBA00023186"/>
    </source>
</evidence>
<dbReference type="GO" id="GO:0005739">
    <property type="term" value="C:mitochondrion"/>
    <property type="evidence" value="ECO:0007669"/>
    <property type="project" value="UniProtKB-SubCell"/>
</dbReference>
<name>A0A1U7LM56_NEOID</name>
<protein>
    <submittedName>
        <fullName evidence="6">Protein atp12, mitochondrial</fullName>
    </submittedName>
</protein>
<dbReference type="Gene3D" id="1.10.3580.10">
    <property type="entry name" value="ATP12 ATPase"/>
    <property type="match status" value="1"/>
</dbReference>
<dbReference type="OrthoDB" id="5322896at2759"/>
<dbReference type="Proteomes" id="UP000186594">
    <property type="component" value="Unassembled WGS sequence"/>
</dbReference>
<dbReference type="AlphaFoldDB" id="A0A1U7LM56"/>
<evidence type="ECO:0000256" key="4">
    <source>
        <dbReference type="ARBA" id="ARBA00023128"/>
    </source>
</evidence>
<evidence type="ECO:0000256" key="2">
    <source>
        <dbReference type="ARBA" id="ARBA00008231"/>
    </source>
</evidence>
<keyword evidence="7" id="KW-1185">Reference proteome</keyword>
<organism evidence="6 7">
    <name type="scientific">Neolecta irregularis (strain DAH-3)</name>
    <dbReference type="NCBI Taxonomy" id="1198029"/>
    <lineage>
        <taxon>Eukaryota</taxon>
        <taxon>Fungi</taxon>
        <taxon>Dikarya</taxon>
        <taxon>Ascomycota</taxon>
        <taxon>Taphrinomycotina</taxon>
        <taxon>Neolectales</taxon>
        <taxon>Neolectaceae</taxon>
        <taxon>Neolecta</taxon>
    </lineage>
</organism>
<reference evidence="6 7" key="1">
    <citation type="submission" date="2016-04" db="EMBL/GenBank/DDBJ databases">
        <title>Evolutionary innovation and constraint leading to complex multicellularity in the Ascomycota.</title>
        <authorList>
            <person name="Cisse O."/>
            <person name="Nguyen A."/>
            <person name="Hewitt D.A."/>
            <person name="Jedd G."/>
            <person name="Stajich J.E."/>
        </authorList>
    </citation>
    <scope>NUCLEOTIDE SEQUENCE [LARGE SCALE GENOMIC DNA]</scope>
    <source>
        <strain evidence="6 7">DAH-3</strain>
    </source>
</reference>
<dbReference type="Gene3D" id="3.30.2180.10">
    <property type="entry name" value="ATP12-like"/>
    <property type="match status" value="1"/>
</dbReference>
<dbReference type="STRING" id="1198029.A0A1U7LM56"/>
<dbReference type="InterPro" id="IPR042272">
    <property type="entry name" value="ATP12_ATP_synth-F1-assembly_N"/>
</dbReference>
<dbReference type="SUPFAM" id="SSF160909">
    <property type="entry name" value="ATP12-like"/>
    <property type="match status" value="1"/>
</dbReference>
<keyword evidence="5" id="KW-0143">Chaperone</keyword>
<evidence type="ECO:0000256" key="1">
    <source>
        <dbReference type="ARBA" id="ARBA00004173"/>
    </source>
</evidence>
<dbReference type="EMBL" id="LXFE01001296">
    <property type="protein sequence ID" value="OLL23750.1"/>
    <property type="molecule type" value="Genomic_DNA"/>
</dbReference>
<dbReference type="OMA" id="WDPVLHW"/>
<evidence type="ECO:0000313" key="7">
    <source>
        <dbReference type="Proteomes" id="UP000186594"/>
    </source>
</evidence>
<gene>
    <name evidence="6" type="ORF">NEOLI_003741</name>
</gene>
<dbReference type="InterPro" id="IPR011419">
    <property type="entry name" value="ATP12_ATP_synth-F1-assembly"/>
</dbReference>
<evidence type="ECO:0000313" key="6">
    <source>
        <dbReference type="EMBL" id="OLL23750.1"/>
    </source>
</evidence>
<dbReference type="PANTHER" id="PTHR21013:SF10">
    <property type="entry name" value="ATP SYNTHASE MITOCHONDRIAL F1 COMPLEX ASSEMBLY FACTOR 2"/>
    <property type="match status" value="1"/>
</dbReference>
<accession>A0A1U7LM56</accession>
<keyword evidence="3" id="KW-0809">Transit peptide</keyword>